<accession>A0AAU6PFX8</accession>
<evidence type="ECO:0008006" key="3">
    <source>
        <dbReference type="Google" id="ProtNLM"/>
    </source>
</evidence>
<proteinExistence type="predicted"/>
<gene>
    <name evidence="2" type="ORF">Ctma_0607</name>
</gene>
<feature type="transmembrane region" description="Helical" evidence="1">
    <location>
        <begin position="6"/>
        <end position="25"/>
    </location>
</feature>
<evidence type="ECO:0000313" key="2">
    <source>
        <dbReference type="EMBL" id="WXT99901.1"/>
    </source>
</evidence>
<sequence length="67" mass="7671">MNLEDDEIMMLWIIISMVIVTWLGFASKERVAQKKQKKVLNYDAVDKKILLTSTLKSGRVIQVFSGV</sequence>
<reference evidence="2" key="1">
    <citation type="submission" date="2023-10" db="EMBL/GenBank/DDBJ databases">
        <title>The first scallop-associated chemosynthetic bacterial symbiont.</title>
        <authorList>
            <person name="Lin Y.-T."/>
            <person name="Sun J."/>
            <person name="Ip J.C.-H."/>
            <person name="He X."/>
            <person name="Gao Z.-M."/>
            <person name="Perez M."/>
            <person name="Xu T."/>
            <person name="Qian P.-Y."/>
            <person name="Qiu J.-W."/>
        </authorList>
    </citation>
    <scope>NUCLEOTIDE SEQUENCE</scope>
    <source>
        <strain evidence="2">Gill1</strain>
    </source>
</reference>
<organism evidence="2">
    <name type="scientific">Catillopecten margaritatus gill symbiont</name>
    <dbReference type="NCBI Taxonomy" id="3083288"/>
    <lineage>
        <taxon>Bacteria</taxon>
        <taxon>Pseudomonadati</taxon>
        <taxon>Pseudomonadota</taxon>
        <taxon>Gammaproteobacteria</taxon>
        <taxon>sulfur-oxidizing symbionts</taxon>
    </lineage>
</organism>
<dbReference type="EMBL" id="CP138327">
    <property type="protein sequence ID" value="WXT99901.1"/>
    <property type="molecule type" value="Genomic_DNA"/>
</dbReference>
<keyword evidence="1" id="KW-0472">Membrane</keyword>
<keyword evidence="1" id="KW-0812">Transmembrane</keyword>
<name>A0AAU6PFX8_9GAMM</name>
<protein>
    <recommendedName>
        <fullName evidence="3">Preprotein translocase subunit YajC</fullName>
    </recommendedName>
</protein>
<keyword evidence="1" id="KW-1133">Transmembrane helix</keyword>
<dbReference type="AlphaFoldDB" id="A0AAU6PFX8"/>
<evidence type="ECO:0000256" key="1">
    <source>
        <dbReference type="SAM" id="Phobius"/>
    </source>
</evidence>